<keyword evidence="2" id="KW-0472">Membrane</keyword>
<protein>
    <submittedName>
        <fullName evidence="3">Uncharacterized protein</fullName>
    </submittedName>
</protein>
<dbReference type="SUPFAM" id="SSF50998">
    <property type="entry name" value="Quinoprotein alcohol dehydrogenase-like"/>
    <property type="match status" value="1"/>
</dbReference>
<keyword evidence="2" id="KW-1133">Transmembrane helix</keyword>
<feature type="region of interest" description="Disordered" evidence="1">
    <location>
        <begin position="402"/>
        <end position="425"/>
    </location>
</feature>
<evidence type="ECO:0000313" key="3">
    <source>
        <dbReference type="EMBL" id="HJD38736.1"/>
    </source>
</evidence>
<evidence type="ECO:0000256" key="1">
    <source>
        <dbReference type="SAM" id="MobiDB-lite"/>
    </source>
</evidence>
<name>A0A9D2RAB0_9FIRM</name>
<evidence type="ECO:0000313" key="4">
    <source>
        <dbReference type="Proteomes" id="UP000823850"/>
    </source>
</evidence>
<sequence>MKTRKRFFIIAVILIIIIGISICIAYFLHQKYAAEDTEDSLNTQSDGENVDSKGPAAQIEIRLSSDSGKESAVICGLNEQNEEVWNHTTGSYDRTELEQISEIGIYDDRFYYSEGGKIVSLALNDGSVIWENNEFGGASVCSTIDSNGTIYVSGYYGPSFFAVDKDGATLVKIDSFGDEYYWPYVIEKADDNTVAVTFEHGPEGAVSENEGFVIYINLSDYSYSTMGANTPSSSQGTNSVNIFASMPSDFTFSSGAGAWATQFTLEDDGSFAGQYHDSDMGDTGAEYPNGTVYICNFTGKFTTPTQINDYTYSMGLEKLQTDGTVGEEYYENGQRFIYSDPYGFDSADEFLIYTPGAPMADLPEGFKNWLLAFMNPNEAQTLPCYGIYNVGGEEGFVGFEDTQEDAQSGSDSSEESTQTETNSNGEKILSTEQLEAIKTNLNVPADLNVDIEQSEPTYWGAGGCWVTYVTYSYGGRTIAAAAVDSDTGELLKDILVYTP</sequence>
<comment type="caution">
    <text evidence="3">The sequence shown here is derived from an EMBL/GenBank/DDBJ whole genome shotgun (WGS) entry which is preliminary data.</text>
</comment>
<dbReference type="EMBL" id="DWUX01000030">
    <property type="protein sequence ID" value="HJD38736.1"/>
    <property type="molecule type" value="Genomic_DNA"/>
</dbReference>
<dbReference type="AlphaFoldDB" id="A0A9D2RAB0"/>
<accession>A0A9D2RAB0</accession>
<dbReference type="InterPro" id="IPR015943">
    <property type="entry name" value="WD40/YVTN_repeat-like_dom_sf"/>
</dbReference>
<organism evidence="3 4">
    <name type="scientific">Candidatus Blautia stercoripullorum</name>
    <dbReference type="NCBI Taxonomy" id="2838502"/>
    <lineage>
        <taxon>Bacteria</taxon>
        <taxon>Bacillati</taxon>
        <taxon>Bacillota</taxon>
        <taxon>Clostridia</taxon>
        <taxon>Lachnospirales</taxon>
        <taxon>Lachnospiraceae</taxon>
        <taxon>Blautia</taxon>
    </lineage>
</organism>
<dbReference type="Proteomes" id="UP000823850">
    <property type="component" value="Unassembled WGS sequence"/>
</dbReference>
<keyword evidence="2" id="KW-0812">Transmembrane</keyword>
<proteinExistence type="predicted"/>
<feature type="transmembrane region" description="Helical" evidence="2">
    <location>
        <begin position="7"/>
        <end position="28"/>
    </location>
</feature>
<gene>
    <name evidence="3" type="ORF">H9913_01790</name>
</gene>
<dbReference type="Gene3D" id="2.130.10.10">
    <property type="entry name" value="YVTN repeat-like/Quinoprotein amine dehydrogenase"/>
    <property type="match status" value="1"/>
</dbReference>
<reference evidence="3" key="2">
    <citation type="submission" date="2021-04" db="EMBL/GenBank/DDBJ databases">
        <authorList>
            <person name="Gilroy R."/>
        </authorList>
    </citation>
    <scope>NUCLEOTIDE SEQUENCE</scope>
    <source>
        <strain evidence="3">ChiW19-6364</strain>
    </source>
</reference>
<dbReference type="InterPro" id="IPR011047">
    <property type="entry name" value="Quinoprotein_ADH-like_sf"/>
</dbReference>
<evidence type="ECO:0000256" key="2">
    <source>
        <dbReference type="SAM" id="Phobius"/>
    </source>
</evidence>
<reference evidence="3" key="1">
    <citation type="journal article" date="2021" name="PeerJ">
        <title>Extensive microbial diversity within the chicken gut microbiome revealed by metagenomics and culture.</title>
        <authorList>
            <person name="Gilroy R."/>
            <person name="Ravi A."/>
            <person name="Getino M."/>
            <person name="Pursley I."/>
            <person name="Horton D.L."/>
            <person name="Alikhan N.F."/>
            <person name="Baker D."/>
            <person name="Gharbi K."/>
            <person name="Hall N."/>
            <person name="Watson M."/>
            <person name="Adriaenssens E.M."/>
            <person name="Foster-Nyarko E."/>
            <person name="Jarju S."/>
            <person name="Secka A."/>
            <person name="Antonio M."/>
            <person name="Oren A."/>
            <person name="Chaudhuri R.R."/>
            <person name="La Ragione R."/>
            <person name="Hildebrand F."/>
            <person name="Pallen M.J."/>
        </authorList>
    </citation>
    <scope>NUCLEOTIDE SEQUENCE</scope>
    <source>
        <strain evidence="3">ChiW19-6364</strain>
    </source>
</reference>